<evidence type="ECO:0000313" key="2">
    <source>
        <dbReference type="EMBL" id="CAK0809370.1"/>
    </source>
</evidence>
<dbReference type="EMBL" id="CAUYUJ010004391">
    <property type="protein sequence ID" value="CAK0809370.1"/>
    <property type="molecule type" value="Genomic_DNA"/>
</dbReference>
<reference evidence="2" key="1">
    <citation type="submission" date="2023-10" db="EMBL/GenBank/DDBJ databases">
        <authorList>
            <person name="Chen Y."/>
            <person name="Shah S."/>
            <person name="Dougan E. K."/>
            <person name="Thang M."/>
            <person name="Chan C."/>
        </authorList>
    </citation>
    <scope>NUCLEOTIDE SEQUENCE [LARGE SCALE GENOMIC DNA]</scope>
</reference>
<proteinExistence type="predicted"/>
<protein>
    <submittedName>
        <fullName evidence="2">Uncharacterized protein</fullName>
    </submittedName>
</protein>
<name>A0ABN9QW34_9DINO</name>
<organism evidence="2 3">
    <name type="scientific">Prorocentrum cordatum</name>
    <dbReference type="NCBI Taxonomy" id="2364126"/>
    <lineage>
        <taxon>Eukaryota</taxon>
        <taxon>Sar</taxon>
        <taxon>Alveolata</taxon>
        <taxon>Dinophyceae</taxon>
        <taxon>Prorocentrales</taxon>
        <taxon>Prorocentraceae</taxon>
        <taxon>Prorocentrum</taxon>
    </lineage>
</organism>
<evidence type="ECO:0000256" key="1">
    <source>
        <dbReference type="SAM" id="MobiDB-lite"/>
    </source>
</evidence>
<comment type="caution">
    <text evidence="2">The sequence shown here is derived from an EMBL/GenBank/DDBJ whole genome shotgun (WGS) entry which is preliminary data.</text>
</comment>
<evidence type="ECO:0000313" key="3">
    <source>
        <dbReference type="Proteomes" id="UP001189429"/>
    </source>
</evidence>
<sequence length="152" mass="16192">MGCDGGRVGDVVELARAATVTNDSIMGLALLSNVSRGFVERLREGEARGECLSRTAGRRGDSENGLDSRALPVARNTSRVRQRFWRETVANMSQVAFSEWLLPCPRTVDWRTSFAAPLAGDISARRSRSSTARRGAGPAPAGIGGQGCRVSG</sequence>
<gene>
    <name evidence="2" type="ORF">PCOR1329_LOCUS14643</name>
</gene>
<feature type="compositionally biased region" description="Gly residues" evidence="1">
    <location>
        <begin position="142"/>
        <end position="152"/>
    </location>
</feature>
<accession>A0ABN9QW34</accession>
<dbReference type="Proteomes" id="UP001189429">
    <property type="component" value="Unassembled WGS sequence"/>
</dbReference>
<feature type="compositionally biased region" description="Low complexity" evidence="1">
    <location>
        <begin position="129"/>
        <end position="141"/>
    </location>
</feature>
<feature type="region of interest" description="Disordered" evidence="1">
    <location>
        <begin position="125"/>
        <end position="152"/>
    </location>
</feature>
<keyword evidence="3" id="KW-1185">Reference proteome</keyword>